<accession>A0A9D1LE07</accession>
<evidence type="ECO:0000313" key="2">
    <source>
        <dbReference type="Proteomes" id="UP000824071"/>
    </source>
</evidence>
<name>A0A9D1LE07_9FIRM</name>
<reference evidence="1" key="1">
    <citation type="submission" date="2020-10" db="EMBL/GenBank/DDBJ databases">
        <authorList>
            <person name="Gilroy R."/>
        </authorList>
    </citation>
    <scope>NUCLEOTIDE SEQUENCE</scope>
    <source>
        <strain evidence="1">ChiGjej1B1-19959</strain>
    </source>
</reference>
<dbReference type="InterPro" id="IPR010064">
    <property type="entry name" value="HK97-gp10_tail"/>
</dbReference>
<dbReference type="Pfam" id="PF04883">
    <property type="entry name" value="HK97-gp10_like"/>
    <property type="match status" value="1"/>
</dbReference>
<dbReference type="Proteomes" id="UP000824071">
    <property type="component" value="Unassembled WGS sequence"/>
</dbReference>
<evidence type="ECO:0000313" key="1">
    <source>
        <dbReference type="EMBL" id="HIU36055.1"/>
    </source>
</evidence>
<protein>
    <submittedName>
        <fullName evidence="1">HK97 gp10 family phage protein</fullName>
    </submittedName>
</protein>
<organism evidence="1 2">
    <name type="scientific">Candidatus Fimenecus excrementigallinarum</name>
    <dbReference type="NCBI Taxonomy" id="2840816"/>
    <lineage>
        <taxon>Bacteria</taxon>
        <taxon>Bacillati</taxon>
        <taxon>Bacillota</taxon>
        <taxon>Clostridia</taxon>
        <taxon>Candidatus Fimenecus</taxon>
    </lineage>
</organism>
<comment type="caution">
    <text evidence="1">The sequence shown here is derived from an EMBL/GenBank/DDBJ whole genome shotgun (WGS) entry which is preliminary data.</text>
</comment>
<gene>
    <name evidence="1" type="ORF">IAC53_05555</name>
</gene>
<reference evidence="1" key="2">
    <citation type="journal article" date="2021" name="PeerJ">
        <title>Extensive microbial diversity within the chicken gut microbiome revealed by metagenomics and culture.</title>
        <authorList>
            <person name="Gilroy R."/>
            <person name="Ravi A."/>
            <person name="Getino M."/>
            <person name="Pursley I."/>
            <person name="Horton D.L."/>
            <person name="Alikhan N.F."/>
            <person name="Baker D."/>
            <person name="Gharbi K."/>
            <person name="Hall N."/>
            <person name="Watson M."/>
            <person name="Adriaenssens E.M."/>
            <person name="Foster-Nyarko E."/>
            <person name="Jarju S."/>
            <person name="Secka A."/>
            <person name="Antonio M."/>
            <person name="Oren A."/>
            <person name="Chaudhuri R.R."/>
            <person name="La Ragione R."/>
            <person name="Hildebrand F."/>
            <person name="Pallen M.J."/>
        </authorList>
    </citation>
    <scope>NUCLEOTIDE SEQUENCE</scope>
    <source>
        <strain evidence="1">ChiGjej1B1-19959</strain>
    </source>
</reference>
<dbReference type="AlphaFoldDB" id="A0A9D1LE07"/>
<dbReference type="EMBL" id="DVMW01000033">
    <property type="protein sequence ID" value="HIU36055.1"/>
    <property type="molecule type" value="Genomic_DNA"/>
</dbReference>
<proteinExistence type="predicted"/>
<sequence>MNANFKGNADAVIAAMREAVENALEECGLQAEKYAKKLVPVDTGRLRNSFAARVLQFCAGAGVCIFYKNGV</sequence>